<protein>
    <submittedName>
        <fullName evidence="1">Uncharacterized protein</fullName>
    </submittedName>
</protein>
<dbReference type="RefSeq" id="WP_343958719.1">
    <property type="nucleotide sequence ID" value="NZ_BAAAKZ010000003.1"/>
</dbReference>
<evidence type="ECO:0000313" key="2">
    <source>
        <dbReference type="Proteomes" id="UP001597181"/>
    </source>
</evidence>
<comment type="caution">
    <text evidence="1">The sequence shown here is derived from an EMBL/GenBank/DDBJ whole genome shotgun (WGS) entry which is preliminary data.</text>
</comment>
<evidence type="ECO:0000313" key="1">
    <source>
        <dbReference type="EMBL" id="MFD1200483.1"/>
    </source>
</evidence>
<reference evidence="2" key="1">
    <citation type="journal article" date="2019" name="Int. J. Syst. Evol. Microbiol.">
        <title>The Global Catalogue of Microorganisms (GCM) 10K type strain sequencing project: providing services to taxonomists for standard genome sequencing and annotation.</title>
        <authorList>
            <consortium name="The Broad Institute Genomics Platform"/>
            <consortium name="The Broad Institute Genome Sequencing Center for Infectious Disease"/>
            <person name="Wu L."/>
            <person name="Ma J."/>
        </authorList>
    </citation>
    <scope>NUCLEOTIDE SEQUENCE [LARGE SCALE GENOMIC DNA]</scope>
    <source>
        <strain evidence="2">CCUG 50213</strain>
    </source>
</reference>
<sequence length="187" mass="19653">MEFTIHEGGTMTVTIDGTPYAPQPYAPPWQRNSFPMIIDTLTAHYQTPIRVLVREADGSTFTDIITPPKARAADAPISTAAPVAPVAPTFLSPFTTVPPPIAAVPAHSLSQQVLPHPPVPSLIHEVSAEGFVPGEDVAVAVITTHCDASNDGIARVLLAAEQLAASPTQEVIMLGRVSGTLIVGRPE</sequence>
<name>A0ABW3TK90_9MICO</name>
<organism evidence="1 2">
    <name type="scientific">Leucobacter albus</name>
    <dbReference type="NCBI Taxonomy" id="272210"/>
    <lineage>
        <taxon>Bacteria</taxon>
        <taxon>Bacillati</taxon>
        <taxon>Actinomycetota</taxon>
        <taxon>Actinomycetes</taxon>
        <taxon>Micrococcales</taxon>
        <taxon>Microbacteriaceae</taxon>
        <taxon>Leucobacter</taxon>
    </lineage>
</organism>
<gene>
    <name evidence="1" type="ORF">ACFQ3U_01060</name>
</gene>
<dbReference type="EMBL" id="JBHTLY010000001">
    <property type="protein sequence ID" value="MFD1200483.1"/>
    <property type="molecule type" value="Genomic_DNA"/>
</dbReference>
<proteinExistence type="predicted"/>
<dbReference type="Proteomes" id="UP001597181">
    <property type="component" value="Unassembled WGS sequence"/>
</dbReference>
<accession>A0ABW3TK90</accession>
<keyword evidence="2" id="KW-1185">Reference proteome</keyword>